<comment type="caution">
    <text evidence="2">The sequence shown here is derived from an EMBL/GenBank/DDBJ whole genome shotgun (WGS) entry which is preliminary data.</text>
</comment>
<protein>
    <recommendedName>
        <fullName evidence="1">K-box domain-containing protein</fullName>
    </recommendedName>
</protein>
<evidence type="ECO:0000313" key="3">
    <source>
        <dbReference type="Proteomes" id="UP001054252"/>
    </source>
</evidence>
<sequence>MFKKFEFLEVSKRKLLGQGLWSCSVEELQEIGNQLEQCLKNIRARKTRKRFRGKIEKKALLSISLWFQHCKQIQQLNQR</sequence>
<reference evidence="2 3" key="1">
    <citation type="journal article" date="2021" name="Commun. Biol.">
        <title>The genome of Shorea leprosula (Dipterocarpaceae) highlights the ecological relevance of drought in aseasonal tropical rainforests.</title>
        <authorList>
            <person name="Ng K.K.S."/>
            <person name="Kobayashi M.J."/>
            <person name="Fawcett J.A."/>
            <person name="Hatakeyama M."/>
            <person name="Paape T."/>
            <person name="Ng C.H."/>
            <person name="Ang C.C."/>
            <person name="Tnah L.H."/>
            <person name="Lee C.T."/>
            <person name="Nishiyama T."/>
            <person name="Sese J."/>
            <person name="O'Brien M.J."/>
            <person name="Copetti D."/>
            <person name="Mohd Noor M.I."/>
            <person name="Ong R.C."/>
            <person name="Putra M."/>
            <person name="Sireger I.Z."/>
            <person name="Indrioko S."/>
            <person name="Kosugi Y."/>
            <person name="Izuno A."/>
            <person name="Isagi Y."/>
            <person name="Lee S.L."/>
            <person name="Shimizu K.K."/>
        </authorList>
    </citation>
    <scope>NUCLEOTIDE SEQUENCE [LARGE SCALE GENOMIC DNA]</scope>
    <source>
        <strain evidence="2">214</strain>
    </source>
</reference>
<evidence type="ECO:0000259" key="1">
    <source>
        <dbReference type="PROSITE" id="PS51297"/>
    </source>
</evidence>
<organism evidence="2 3">
    <name type="scientific">Rubroshorea leprosula</name>
    <dbReference type="NCBI Taxonomy" id="152421"/>
    <lineage>
        <taxon>Eukaryota</taxon>
        <taxon>Viridiplantae</taxon>
        <taxon>Streptophyta</taxon>
        <taxon>Embryophyta</taxon>
        <taxon>Tracheophyta</taxon>
        <taxon>Spermatophyta</taxon>
        <taxon>Magnoliopsida</taxon>
        <taxon>eudicotyledons</taxon>
        <taxon>Gunneridae</taxon>
        <taxon>Pentapetalae</taxon>
        <taxon>rosids</taxon>
        <taxon>malvids</taxon>
        <taxon>Malvales</taxon>
        <taxon>Dipterocarpaceae</taxon>
        <taxon>Rubroshorea</taxon>
    </lineage>
</organism>
<dbReference type="EMBL" id="BPVZ01000003">
    <property type="protein sequence ID" value="GKU89429.1"/>
    <property type="molecule type" value="Genomic_DNA"/>
</dbReference>
<accession>A0AAV5HV60</accession>
<proteinExistence type="predicted"/>
<keyword evidence="3" id="KW-1185">Reference proteome</keyword>
<dbReference type="InterPro" id="IPR002487">
    <property type="entry name" value="TF_Kbox"/>
</dbReference>
<evidence type="ECO:0000313" key="2">
    <source>
        <dbReference type="EMBL" id="GKU89429.1"/>
    </source>
</evidence>
<feature type="domain" description="K-box" evidence="1">
    <location>
        <begin position="1"/>
        <end position="79"/>
    </location>
</feature>
<dbReference type="Proteomes" id="UP001054252">
    <property type="component" value="Unassembled WGS sequence"/>
</dbReference>
<gene>
    <name evidence="2" type="ORF">SLEP1_g3566</name>
</gene>
<dbReference type="Pfam" id="PF01486">
    <property type="entry name" value="K-box"/>
    <property type="match status" value="1"/>
</dbReference>
<name>A0AAV5HV60_9ROSI</name>
<dbReference type="GO" id="GO:0003700">
    <property type="term" value="F:DNA-binding transcription factor activity"/>
    <property type="evidence" value="ECO:0007669"/>
    <property type="project" value="InterPro"/>
</dbReference>
<dbReference type="PROSITE" id="PS51297">
    <property type="entry name" value="K_BOX"/>
    <property type="match status" value="1"/>
</dbReference>
<dbReference type="AlphaFoldDB" id="A0AAV5HV60"/>
<dbReference type="GO" id="GO:0005634">
    <property type="term" value="C:nucleus"/>
    <property type="evidence" value="ECO:0007669"/>
    <property type="project" value="InterPro"/>
</dbReference>